<keyword evidence="2" id="KW-0813">Transport</keyword>
<sequence>MRHAMIAESAVSKSNAAPEQRGSLWCAIVATYLSTSMGGAVSLVLPIIALQLALPAYQVQWVIGGYLLARVALLKIGGTLCDLLGSRLVFVTGLSLFGLFSLLCSMVSGADTLITLRIMQGASAALLSPASLLVVRGSVPPQGEARALSYWSLAAIVAQGGAPVLGGYLADTLGWPSIFSFCGVASALLVAVYLFVSKAPAQAPRKPGALAALLPDVAVSAVLVGLALLINDGYLWVVGGVLLVILAASLVAVRHRLRQPGYLLGVLARVPIVLTGLGGFGAVTIALLWGSYFVQRDLHMSAMMFGASCVPFGVLGIASTPLADRLMQSQRYATSFVIGGVAIVGAAAAAYLAEQWHSYALAATVMAALGVGYAFINGSISAALLHTYPAANSGGAASIASLSKQFGQLVGVSAFAAYRDFSGSAAGSDERLFIILGTGGAVMLISAMLSGVLQRRSAAGA</sequence>
<protein>
    <recommendedName>
        <fullName evidence="7">Major facilitator superfamily (MFS) profile domain-containing protein</fullName>
    </recommendedName>
</protein>
<dbReference type="GO" id="GO:0016020">
    <property type="term" value="C:membrane"/>
    <property type="evidence" value="ECO:0007669"/>
    <property type="project" value="UniProtKB-SubCell"/>
</dbReference>
<dbReference type="GO" id="GO:0022857">
    <property type="term" value="F:transmembrane transporter activity"/>
    <property type="evidence" value="ECO:0007669"/>
    <property type="project" value="InterPro"/>
</dbReference>
<accession>A0A261VAW4</accession>
<dbReference type="OrthoDB" id="9807274at2"/>
<evidence type="ECO:0000256" key="2">
    <source>
        <dbReference type="ARBA" id="ARBA00022448"/>
    </source>
</evidence>
<feature type="transmembrane region" description="Helical" evidence="6">
    <location>
        <begin position="298"/>
        <end position="320"/>
    </location>
</feature>
<feature type="transmembrane region" description="Helical" evidence="6">
    <location>
        <begin position="59"/>
        <end position="76"/>
    </location>
</feature>
<dbReference type="InterPro" id="IPR011701">
    <property type="entry name" value="MFS"/>
</dbReference>
<feature type="transmembrane region" description="Helical" evidence="6">
    <location>
        <begin position="359"/>
        <end position="376"/>
    </location>
</feature>
<dbReference type="Gene3D" id="1.20.1250.20">
    <property type="entry name" value="MFS general substrate transporter like domains"/>
    <property type="match status" value="1"/>
</dbReference>
<dbReference type="PROSITE" id="PS50850">
    <property type="entry name" value="MFS"/>
    <property type="match status" value="1"/>
</dbReference>
<keyword evidence="4 6" id="KW-1133">Transmembrane helix</keyword>
<dbReference type="PANTHER" id="PTHR42718:SF9">
    <property type="entry name" value="MAJOR FACILITATOR SUPERFAMILY MULTIDRUG TRANSPORTER MFSC"/>
    <property type="match status" value="1"/>
</dbReference>
<dbReference type="SUPFAM" id="SSF103473">
    <property type="entry name" value="MFS general substrate transporter"/>
    <property type="match status" value="1"/>
</dbReference>
<comment type="caution">
    <text evidence="8">The sequence shown here is derived from an EMBL/GenBank/DDBJ whole genome shotgun (WGS) entry which is preliminary data.</text>
</comment>
<feature type="transmembrane region" description="Helical" evidence="6">
    <location>
        <begin position="88"/>
        <end position="108"/>
    </location>
</feature>
<reference evidence="9" key="1">
    <citation type="submission" date="2017-05" db="EMBL/GenBank/DDBJ databases">
        <title>Complete and WGS of Bordetella genogroups.</title>
        <authorList>
            <person name="Spilker T."/>
            <person name="Lipuma J."/>
        </authorList>
    </citation>
    <scope>NUCLEOTIDE SEQUENCE [LARGE SCALE GENOMIC DNA]</scope>
    <source>
        <strain evidence="9">AU6712</strain>
    </source>
</reference>
<feature type="transmembrane region" description="Helical" evidence="6">
    <location>
        <begin position="147"/>
        <end position="169"/>
    </location>
</feature>
<feature type="transmembrane region" description="Helical" evidence="6">
    <location>
        <begin position="432"/>
        <end position="453"/>
    </location>
</feature>
<dbReference type="EMBL" id="NEVU01000003">
    <property type="protein sequence ID" value="OZI70901.1"/>
    <property type="molecule type" value="Genomic_DNA"/>
</dbReference>
<comment type="subcellular location">
    <subcellularLocation>
        <location evidence="1">Membrane</location>
        <topology evidence="1">Multi-pass membrane protein</topology>
    </subcellularLocation>
</comment>
<keyword evidence="5 6" id="KW-0472">Membrane</keyword>
<feature type="transmembrane region" description="Helical" evidence="6">
    <location>
        <begin position="24"/>
        <end position="53"/>
    </location>
</feature>
<feature type="transmembrane region" description="Helical" evidence="6">
    <location>
        <begin position="234"/>
        <end position="254"/>
    </location>
</feature>
<evidence type="ECO:0000313" key="9">
    <source>
        <dbReference type="Proteomes" id="UP000216429"/>
    </source>
</evidence>
<dbReference type="Pfam" id="PF07690">
    <property type="entry name" value="MFS_1"/>
    <property type="match status" value="1"/>
</dbReference>
<evidence type="ECO:0000313" key="8">
    <source>
        <dbReference type="EMBL" id="OZI70901.1"/>
    </source>
</evidence>
<evidence type="ECO:0000256" key="4">
    <source>
        <dbReference type="ARBA" id="ARBA00022989"/>
    </source>
</evidence>
<evidence type="ECO:0000256" key="5">
    <source>
        <dbReference type="ARBA" id="ARBA00023136"/>
    </source>
</evidence>
<dbReference type="InterPro" id="IPR036259">
    <property type="entry name" value="MFS_trans_sf"/>
</dbReference>
<feature type="domain" description="Major facilitator superfamily (MFS) profile" evidence="7">
    <location>
        <begin position="23"/>
        <end position="458"/>
    </location>
</feature>
<organism evidence="8 9">
    <name type="scientific">Bordetella genomosp. 12</name>
    <dbReference type="NCBI Taxonomy" id="463035"/>
    <lineage>
        <taxon>Bacteria</taxon>
        <taxon>Pseudomonadati</taxon>
        <taxon>Pseudomonadota</taxon>
        <taxon>Betaproteobacteria</taxon>
        <taxon>Burkholderiales</taxon>
        <taxon>Alcaligenaceae</taxon>
        <taxon>Bordetella</taxon>
    </lineage>
</organism>
<evidence type="ECO:0000256" key="1">
    <source>
        <dbReference type="ARBA" id="ARBA00004141"/>
    </source>
</evidence>
<keyword evidence="9" id="KW-1185">Reference proteome</keyword>
<proteinExistence type="predicted"/>
<dbReference type="Proteomes" id="UP000216429">
    <property type="component" value="Unassembled WGS sequence"/>
</dbReference>
<dbReference type="PANTHER" id="PTHR42718">
    <property type="entry name" value="MAJOR FACILITATOR SUPERFAMILY MULTIDRUG TRANSPORTER MFSC"/>
    <property type="match status" value="1"/>
</dbReference>
<feature type="transmembrane region" description="Helical" evidence="6">
    <location>
        <begin position="332"/>
        <end position="353"/>
    </location>
</feature>
<feature type="transmembrane region" description="Helical" evidence="6">
    <location>
        <begin position="175"/>
        <end position="196"/>
    </location>
</feature>
<evidence type="ECO:0000256" key="3">
    <source>
        <dbReference type="ARBA" id="ARBA00022692"/>
    </source>
</evidence>
<feature type="transmembrane region" description="Helical" evidence="6">
    <location>
        <begin position="266"/>
        <end position="292"/>
    </location>
</feature>
<evidence type="ECO:0000259" key="7">
    <source>
        <dbReference type="PROSITE" id="PS50850"/>
    </source>
</evidence>
<dbReference type="AlphaFoldDB" id="A0A261VAW4"/>
<keyword evidence="3 6" id="KW-0812">Transmembrane</keyword>
<feature type="transmembrane region" description="Helical" evidence="6">
    <location>
        <begin position="208"/>
        <end position="228"/>
    </location>
</feature>
<dbReference type="InterPro" id="IPR020846">
    <property type="entry name" value="MFS_dom"/>
</dbReference>
<evidence type="ECO:0000256" key="6">
    <source>
        <dbReference type="SAM" id="Phobius"/>
    </source>
</evidence>
<feature type="transmembrane region" description="Helical" evidence="6">
    <location>
        <begin position="114"/>
        <end position="135"/>
    </location>
</feature>
<gene>
    <name evidence="8" type="ORF">CAL22_13450</name>
</gene>
<name>A0A261VAW4_9BORD</name>